<name>A0A1H9UQQ3_9BACI</name>
<organism evidence="9 10">
    <name type="scientific">Salipaludibacillus aurantiacus</name>
    <dbReference type="NCBI Taxonomy" id="1601833"/>
    <lineage>
        <taxon>Bacteria</taxon>
        <taxon>Bacillati</taxon>
        <taxon>Bacillota</taxon>
        <taxon>Bacilli</taxon>
        <taxon>Bacillales</taxon>
        <taxon>Bacillaceae</taxon>
    </lineage>
</organism>
<dbReference type="AlphaFoldDB" id="A0A1H9UQQ3"/>
<protein>
    <submittedName>
        <fullName evidence="9">Raffinose/stachyose/melibiose transport system permease protein</fullName>
    </submittedName>
</protein>
<keyword evidence="4 7" id="KW-0812">Transmembrane</keyword>
<evidence type="ECO:0000256" key="3">
    <source>
        <dbReference type="ARBA" id="ARBA00022475"/>
    </source>
</evidence>
<evidence type="ECO:0000256" key="5">
    <source>
        <dbReference type="ARBA" id="ARBA00022989"/>
    </source>
</evidence>
<accession>A0A1H9UQQ3</accession>
<evidence type="ECO:0000256" key="6">
    <source>
        <dbReference type="ARBA" id="ARBA00023136"/>
    </source>
</evidence>
<dbReference type="OrthoDB" id="187395at2"/>
<keyword evidence="6 7" id="KW-0472">Membrane</keyword>
<dbReference type="Gene3D" id="1.10.3720.10">
    <property type="entry name" value="MetI-like"/>
    <property type="match status" value="1"/>
</dbReference>
<feature type="transmembrane region" description="Helical" evidence="7">
    <location>
        <begin position="72"/>
        <end position="95"/>
    </location>
</feature>
<dbReference type="Pfam" id="PF00528">
    <property type="entry name" value="BPD_transp_1"/>
    <property type="match status" value="1"/>
</dbReference>
<dbReference type="STRING" id="1601833.SAMN05518684_108108"/>
<comment type="similarity">
    <text evidence="7">Belongs to the binding-protein-dependent transport system permease family.</text>
</comment>
<dbReference type="EMBL" id="FOGT01000008">
    <property type="protein sequence ID" value="SES11716.1"/>
    <property type="molecule type" value="Genomic_DNA"/>
</dbReference>
<dbReference type="PANTHER" id="PTHR43744:SF12">
    <property type="entry name" value="ABC TRANSPORTER PERMEASE PROTEIN MG189-RELATED"/>
    <property type="match status" value="1"/>
</dbReference>
<proteinExistence type="inferred from homology"/>
<dbReference type="GO" id="GO:0005886">
    <property type="term" value="C:plasma membrane"/>
    <property type="evidence" value="ECO:0007669"/>
    <property type="project" value="UniProtKB-SubCell"/>
</dbReference>
<feature type="transmembrane region" description="Helical" evidence="7">
    <location>
        <begin position="12"/>
        <end position="35"/>
    </location>
</feature>
<feature type="domain" description="ABC transmembrane type-1" evidence="8">
    <location>
        <begin position="73"/>
        <end position="263"/>
    </location>
</feature>
<dbReference type="InterPro" id="IPR035906">
    <property type="entry name" value="MetI-like_sf"/>
</dbReference>
<dbReference type="InterPro" id="IPR000515">
    <property type="entry name" value="MetI-like"/>
</dbReference>
<reference evidence="10" key="1">
    <citation type="submission" date="2016-10" db="EMBL/GenBank/DDBJ databases">
        <authorList>
            <person name="Varghese N."/>
            <person name="Submissions S."/>
        </authorList>
    </citation>
    <scope>NUCLEOTIDE SEQUENCE [LARGE SCALE GENOMIC DNA]</scope>
    <source>
        <strain evidence="10">S9</strain>
    </source>
</reference>
<dbReference type="Proteomes" id="UP000198571">
    <property type="component" value="Unassembled WGS sequence"/>
</dbReference>
<keyword evidence="5 7" id="KW-1133">Transmembrane helix</keyword>
<evidence type="ECO:0000256" key="1">
    <source>
        <dbReference type="ARBA" id="ARBA00004651"/>
    </source>
</evidence>
<keyword evidence="3" id="KW-1003">Cell membrane</keyword>
<dbReference type="CDD" id="cd06261">
    <property type="entry name" value="TM_PBP2"/>
    <property type="match status" value="1"/>
</dbReference>
<dbReference type="RefSeq" id="WP_093051970.1">
    <property type="nucleotide sequence ID" value="NZ_FOGT01000008.1"/>
</dbReference>
<dbReference type="SUPFAM" id="SSF161098">
    <property type="entry name" value="MetI-like"/>
    <property type="match status" value="1"/>
</dbReference>
<feature type="transmembrane region" description="Helical" evidence="7">
    <location>
        <begin position="141"/>
        <end position="163"/>
    </location>
</feature>
<evidence type="ECO:0000256" key="4">
    <source>
        <dbReference type="ARBA" id="ARBA00022692"/>
    </source>
</evidence>
<feature type="transmembrane region" description="Helical" evidence="7">
    <location>
        <begin position="107"/>
        <end position="129"/>
    </location>
</feature>
<sequence>MSASKKSAKLGYIPVYLILLFFLIVTTFPFIWILISSLKGNAELMRSPFSLPETWQFANYVEAFSVGNLGRLFWNSLFVSTVSTAVCILFATMAAYAVRKGGKWSKIIYFTIIIGIFLPTNSLLVPYYLIAAQFNLINTPWALITTYMAMGLPLTLLIIYGFVRGVPQEIFESAEIDGCNMFQTYYRILLPLVRPGIATAAIFQFLFAWNEFIFALLLTTDQSVRTLQVGISLFKSVYQNDFTTMFAAIFSSLIPIIIIYIFLQKHIIDGLTSGSVKG</sequence>
<evidence type="ECO:0000256" key="7">
    <source>
        <dbReference type="RuleBase" id="RU363032"/>
    </source>
</evidence>
<keyword evidence="10" id="KW-1185">Reference proteome</keyword>
<feature type="transmembrane region" description="Helical" evidence="7">
    <location>
        <begin position="242"/>
        <end position="263"/>
    </location>
</feature>
<gene>
    <name evidence="9" type="ORF">SAMN05518684_108108</name>
</gene>
<evidence type="ECO:0000313" key="9">
    <source>
        <dbReference type="EMBL" id="SES11716.1"/>
    </source>
</evidence>
<evidence type="ECO:0000313" key="10">
    <source>
        <dbReference type="Proteomes" id="UP000198571"/>
    </source>
</evidence>
<evidence type="ECO:0000256" key="2">
    <source>
        <dbReference type="ARBA" id="ARBA00022448"/>
    </source>
</evidence>
<dbReference type="PANTHER" id="PTHR43744">
    <property type="entry name" value="ABC TRANSPORTER PERMEASE PROTEIN MG189-RELATED-RELATED"/>
    <property type="match status" value="1"/>
</dbReference>
<dbReference type="PROSITE" id="PS50928">
    <property type="entry name" value="ABC_TM1"/>
    <property type="match status" value="1"/>
</dbReference>
<dbReference type="GO" id="GO:0055085">
    <property type="term" value="P:transmembrane transport"/>
    <property type="evidence" value="ECO:0007669"/>
    <property type="project" value="InterPro"/>
</dbReference>
<comment type="subcellular location">
    <subcellularLocation>
        <location evidence="1 7">Cell membrane</location>
        <topology evidence="1 7">Multi-pass membrane protein</topology>
    </subcellularLocation>
</comment>
<evidence type="ECO:0000259" key="8">
    <source>
        <dbReference type="PROSITE" id="PS50928"/>
    </source>
</evidence>
<keyword evidence="2 7" id="KW-0813">Transport</keyword>
<feature type="transmembrane region" description="Helical" evidence="7">
    <location>
        <begin position="184"/>
        <end position="209"/>
    </location>
</feature>